<evidence type="ECO:0000313" key="3">
    <source>
        <dbReference type="EMBL" id="MFC5507144.1"/>
    </source>
</evidence>
<dbReference type="RefSeq" id="WP_082737548.1">
    <property type="nucleotide sequence ID" value="NZ_JBHSLU010000063.1"/>
</dbReference>
<dbReference type="Proteomes" id="UP001596060">
    <property type="component" value="Unassembled WGS sequence"/>
</dbReference>
<dbReference type="InterPro" id="IPR014308">
    <property type="entry name" value="Xanthine_DH_XdhC"/>
</dbReference>
<sequence length="284" mass="29562">MSLSAFLAQHRRPGAILVTLTHAAGSTPREAGAAMAVSLNATAGTIGGGQLEFHCIDMAREMLSSGERERSLDIPLGPQMGQCCGGRVQVSLRRATSTDLAMQVARERADAEARPAVLVFGAGHTGRALVEALALLPFRVMLIDDRDGVMDGLPAAVTCIRMADPVAALATAPAGAAHVVLTHSHALDYRLTEAALQRGDAAYVGMIGSATKRARFEAGFLRTGGRREALSRLACPIGGADVDDKRPEVIAALTAAELVRSLLRKPEASRGAGAEERAGHDATA</sequence>
<comment type="caution">
    <text evidence="3">The sequence shown here is derived from an EMBL/GenBank/DDBJ whole genome shotgun (WGS) entry which is preliminary data.</text>
</comment>
<feature type="domain" description="XdhC- CoxI" evidence="1">
    <location>
        <begin position="14"/>
        <end position="68"/>
    </location>
</feature>
<keyword evidence="4" id="KW-1185">Reference proteome</keyword>
<accession>A0ABW0P8R5</accession>
<dbReference type="InterPro" id="IPR003777">
    <property type="entry name" value="XdhC_CoxI"/>
</dbReference>
<dbReference type="InterPro" id="IPR052698">
    <property type="entry name" value="MoCofactor_Util/Proc"/>
</dbReference>
<evidence type="ECO:0000259" key="1">
    <source>
        <dbReference type="Pfam" id="PF02625"/>
    </source>
</evidence>
<organism evidence="3 4">
    <name type="scientific">Bosea massiliensis</name>
    <dbReference type="NCBI Taxonomy" id="151419"/>
    <lineage>
        <taxon>Bacteria</taxon>
        <taxon>Pseudomonadati</taxon>
        <taxon>Pseudomonadota</taxon>
        <taxon>Alphaproteobacteria</taxon>
        <taxon>Hyphomicrobiales</taxon>
        <taxon>Boseaceae</taxon>
        <taxon>Bosea</taxon>
    </lineage>
</organism>
<evidence type="ECO:0000259" key="2">
    <source>
        <dbReference type="Pfam" id="PF13478"/>
    </source>
</evidence>
<feature type="domain" description="XdhC Rossmann" evidence="2">
    <location>
        <begin position="117"/>
        <end position="258"/>
    </location>
</feature>
<dbReference type="EMBL" id="JBHSLU010000063">
    <property type="protein sequence ID" value="MFC5507144.1"/>
    <property type="molecule type" value="Genomic_DNA"/>
</dbReference>
<dbReference type="InterPro" id="IPR036291">
    <property type="entry name" value="NAD(P)-bd_dom_sf"/>
</dbReference>
<evidence type="ECO:0000313" key="4">
    <source>
        <dbReference type="Proteomes" id="UP001596060"/>
    </source>
</evidence>
<proteinExistence type="predicted"/>
<dbReference type="InterPro" id="IPR027051">
    <property type="entry name" value="XdhC_Rossmann_dom"/>
</dbReference>
<gene>
    <name evidence="3" type="primary">xdhC</name>
    <name evidence="3" type="ORF">ACFPN9_18045</name>
</gene>
<dbReference type="Pfam" id="PF02625">
    <property type="entry name" value="XdhC_CoxI"/>
    <property type="match status" value="1"/>
</dbReference>
<reference evidence="4" key="1">
    <citation type="journal article" date="2019" name="Int. J. Syst. Evol. Microbiol.">
        <title>The Global Catalogue of Microorganisms (GCM) 10K type strain sequencing project: providing services to taxonomists for standard genome sequencing and annotation.</title>
        <authorList>
            <consortium name="The Broad Institute Genomics Platform"/>
            <consortium name="The Broad Institute Genome Sequencing Center for Infectious Disease"/>
            <person name="Wu L."/>
            <person name="Ma J."/>
        </authorList>
    </citation>
    <scope>NUCLEOTIDE SEQUENCE [LARGE SCALE GENOMIC DNA]</scope>
    <source>
        <strain evidence="4">CCUG 43117</strain>
    </source>
</reference>
<dbReference type="NCBIfam" id="TIGR02964">
    <property type="entry name" value="xanthine_xdhC"/>
    <property type="match status" value="1"/>
</dbReference>
<protein>
    <submittedName>
        <fullName evidence="3">Xanthine dehydrogenase accessory protein XdhC</fullName>
    </submittedName>
</protein>
<dbReference type="PANTHER" id="PTHR30388">
    <property type="entry name" value="ALDEHYDE OXIDOREDUCTASE MOLYBDENUM COFACTOR ASSEMBLY PROTEIN"/>
    <property type="match status" value="1"/>
</dbReference>
<dbReference type="Pfam" id="PF13478">
    <property type="entry name" value="XdhC_C"/>
    <property type="match status" value="1"/>
</dbReference>
<dbReference type="PANTHER" id="PTHR30388:SF6">
    <property type="entry name" value="XANTHINE DEHYDROGENASE SUBUNIT A-RELATED"/>
    <property type="match status" value="1"/>
</dbReference>
<name>A0ABW0P8R5_9HYPH</name>
<dbReference type="Gene3D" id="3.40.50.720">
    <property type="entry name" value="NAD(P)-binding Rossmann-like Domain"/>
    <property type="match status" value="1"/>
</dbReference>
<dbReference type="SUPFAM" id="SSF51735">
    <property type="entry name" value="NAD(P)-binding Rossmann-fold domains"/>
    <property type="match status" value="1"/>
</dbReference>